<feature type="region of interest" description="Disordered" evidence="1">
    <location>
        <begin position="101"/>
        <end position="126"/>
    </location>
</feature>
<feature type="region of interest" description="Disordered" evidence="1">
    <location>
        <begin position="831"/>
        <end position="867"/>
    </location>
</feature>
<dbReference type="Proteomes" id="UP001438707">
    <property type="component" value="Unassembled WGS sequence"/>
</dbReference>
<feature type="region of interest" description="Disordered" evidence="1">
    <location>
        <begin position="718"/>
        <end position="742"/>
    </location>
</feature>
<protein>
    <submittedName>
        <fullName evidence="2">Uncharacterized protein</fullName>
    </submittedName>
</protein>
<organism evidence="2 3">
    <name type="scientific">Apatococcus lobatus</name>
    <dbReference type="NCBI Taxonomy" id="904363"/>
    <lineage>
        <taxon>Eukaryota</taxon>
        <taxon>Viridiplantae</taxon>
        <taxon>Chlorophyta</taxon>
        <taxon>core chlorophytes</taxon>
        <taxon>Trebouxiophyceae</taxon>
        <taxon>Chlorellales</taxon>
        <taxon>Chlorellaceae</taxon>
        <taxon>Apatococcus</taxon>
    </lineage>
</organism>
<feature type="region of interest" description="Disordered" evidence="1">
    <location>
        <begin position="1018"/>
        <end position="1056"/>
    </location>
</feature>
<keyword evidence="3" id="KW-1185">Reference proteome</keyword>
<feature type="compositionally biased region" description="Polar residues" evidence="1">
    <location>
        <begin position="722"/>
        <end position="731"/>
    </location>
</feature>
<feature type="compositionally biased region" description="Polar residues" evidence="1">
    <location>
        <begin position="373"/>
        <end position="402"/>
    </location>
</feature>
<feature type="compositionally biased region" description="Low complexity" evidence="1">
    <location>
        <begin position="918"/>
        <end position="932"/>
    </location>
</feature>
<comment type="caution">
    <text evidence="2">The sequence shown here is derived from an EMBL/GenBank/DDBJ whole genome shotgun (WGS) entry which is preliminary data.</text>
</comment>
<reference evidence="2 3" key="1">
    <citation type="journal article" date="2024" name="Nat. Commun.">
        <title>Phylogenomics reveals the evolutionary origins of lichenization in chlorophyte algae.</title>
        <authorList>
            <person name="Puginier C."/>
            <person name="Libourel C."/>
            <person name="Otte J."/>
            <person name="Skaloud P."/>
            <person name="Haon M."/>
            <person name="Grisel S."/>
            <person name="Petersen M."/>
            <person name="Berrin J.G."/>
            <person name="Delaux P.M."/>
            <person name="Dal Grande F."/>
            <person name="Keller J."/>
        </authorList>
    </citation>
    <scope>NUCLEOTIDE SEQUENCE [LARGE SCALE GENOMIC DNA]</scope>
    <source>
        <strain evidence="2 3">SAG 2145</strain>
    </source>
</reference>
<feature type="compositionally biased region" description="Polar residues" evidence="1">
    <location>
        <begin position="439"/>
        <end position="455"/>
    </location>
</feature>
<feature type="compositionally biased region" description="Polar residues" evidence="1">
    <location>
        <begin position="101"/>
        <end position="110"/>
    </location>
</feature>
<evidence type="ECO:0000313" key="2">
    <source>
        <dbReference type="EMBL" id="KAK9822044.1"/>
    </source>
</evidence>
<accession>A0AAW1QKV0</accession>
<name>A0AAW1QKV0_9CHLO</name>
<evidence type="ECO:0000313" key="3">
    <source>
        <dbReference type="Proteomes" id="UP001438707"/>
    </source>
</evidence>
<feature type="compositionally biased region" description="Polar residues" evidence="1">
    <location>
        <begin position="52"/>
        <end position="62"/>
    </location>
</feature>
<evidence type="ECO:0000256" key="1">
    <source>
        <dbReference type="SAM" id="MobiDB-lite"/>
    </source>
</evidence>
<feature type="region of interest" description="Disordered" evidence="1">
    <location>
        <begin position="493"/>
        <end position="569"/>
    </location>
</feature>
<feature type="region of interest" description="Disordered" evidence="1">
    <location>
        <begin position="201"/>
        <end position="293"/>
    </location>
</feature>
<gene>
    <name evidence="2" type="ORF">WJX74_002841</name>
</gene>
<feature type="compositionally biased region" description="Polar residues" evidence="1">
    <location>
        <begin position="236"/>
        <end position="245"/>
    </location>
</feature>
<dbReference type="AlphaFoldDB" id="A0AAW1QKV0"/>
<feature type="region of interest" description="Disordered" evidence="1">
    <location>
        <begin position="52"/>
        <end position="73"/>
    </location>
</feature>
<feature type="compositionally biased region" description="Basic residues" evidence="1">
    <location>
        <begin position="429"/>
        <end position="438"/>
    </location>
</feature>
<sequence>MISSSSQEGGRKDIANNKAAALSRVRAARLKQQADKPILAAAYVSGQAALDTSSTSQQNNAIAPSPAADQANKRQIAHGVEAIIPHAHLPVHVEWSPATGRHQQFPQSARKQSRHQQQDPSARTWLGRQVKETKACSVLPAAASSKASEHVQHTLPQAASVWQHVQCQTATASSSDAHAPAIKATNLPSRSLIELQDHGCQACSHDEPPQPGAFMLINQHPPPGSGDAAAGHSKRQMSPATSCSLLSAPPLHTYPKAHRAAPPPTAEPDSPQAAAVQPPTEQSSSNRHLGAAADQPQMHWMAQPSAQSRPGLHEQILRVNNSHLRQAESCPPGHALSLSDAVEAPALSCTAPSHAHANPGRSSMTEAHRPQSSRRQPATAQSSRQAKPSWDDSTVVKSSTKPSRLRDPLPVLSPIHNLEKAYKLMSKVKPKPKVRRFKQSTSSAKLTVRTANSRPHTAPAMHAAALQQSKAAPGRHMQPAADAQMMIGPDSLAKPHRILPGNPGLAHPHEPGSKPCAESAPQPACTQEASGHSGGVSGKGRSPVYSKRSASRMHGRTAPTSPTKELSPQEMGAKFAAAMLARIFGQPGPPSSRRSPETLPEAAAMTAAMAAAAEVPPTPMVHASTTCRFSLLGGRPAGVPAASALLQGGHLALKQEDFASACGKTSLPMPTAQQRMKPQTGLVLGSPEDGQAHDSCQTRSKPSVKGLISNVVDRVWHDEQPEQPQRTNSLHRTPRLSEDNRQVQCGAKRAVLLELEQPSGGDCESPARCKRPANISSDEEAVHEIQQQMARAAGMEVALTKVLSWLQNHLEHASPNEELLSAAQLPALHSPDVGVNGASANAADDSSAQGPQEHQPSAPAHSRDEVSSCLQNLHKGHIMHAIRETHGHPRQLRKASAAAAPCTLSPQSNGLQEGVTKDAPSASSGPSADCGPHTQPEDWPAQLSAMRSDVSQPREHEEAARTQSHGGLGGHAAVAGLARASDQLESGHEVEAERGTSLAGLKQGPALLESHHRLEAEGISSPPDLAQGSEQLDSGSEHGDGDGQPLEQHNGHPLQGTACSAIQAGSKGDEAESAIIGHPQASSSKQYEPDEVTRRHIAAIQVAEQVAEMLLQEALSSSSAELYQMCDSICEQLCQGELTAA</sequence>
<feature type="region of interest" description="Disordered" evidence="1">
    <location>
        <begin position="429"/>
        <end position="457"/>
    </location>
</feature>
<feature type="region of interest" description="Disordered" evidence="1">
    <location>
        <begin position="886"/>
        <end position="970"/>
    </location>
</feature>
<feature type="region of interest" description="Disordered" evidence="1">
    <location>
        <begin position="351"/>
        <end position="410"/>
    </location>
</feature>
<feature type="compositionally biased region" description="Low complexity" evidence="1">
    <location>
        <begin position="832"/>
        <end position="848"/>
    </location>
</feature>
<proteinExistence type="predicted"/>
<dbReference type="EMBL" id="JALJOS010000034">
    <property type="protein sequence ID" value="KAK9822044.1"/>
    <property type="molecule type" value="Genomic_DNA"/>
</dbReference>